<dbReference type="OrthoDB" id="1523318at2"/>
<dbReference type="InterPro" id="IPR019734">
    <property type="entry name" value="TPR_rpt"/>
</dbReference>
<feature type="signal peptide" evidence="2">
    <location>
        <begin position="1"/>
        <end position="18"/>
    </location>
</feature>
<evidence type="ECO:0000256" key="1">
    <source>
        <dbReference type="PROSITE-ProRule" id="PRU00339"/>
    </source>
</evidence>
<organism evidence="3 4">
    <name type="scientific">Raineya orbicola</name>
    <dbReference type="NCBI Taxonomy" id="2016530"/>
    <lineage>
        <taxon>Bacteria</taxon>
        <taxon>Pseudomonadati</taxon>
        <taxon>Bacteroidota</taxon>
        <taxon>Cytophagia</taxon>
        <taxon>Cytophagales</taxon>
        <taxon>Raineyaceae</taxon>
        <taxon>Raineya</taxon>
    </lineage>
</organism>
<dbReference type="PROSITE" id="PS50005">
    <property type="entry name" value="TPR"/>
    <property type="match status" value="1"/>
</dbReference>
<dbReference type="InterPro" id="IPR011990">
    <property type="entry name" value="TPR-like_helical_dom_sf"/>
</dbReference>
<keyword evidence="4" id="KW-1185">Reference proteome</keyword>
<feature type="chain" id="PRO_5014632595" evidence="2">
    <location>
        <begin position="19"/>
        <end position="478"/>
    </location>
</feature>
<name>A0A2N3IHY8_9BACT</name>
<dbReference type="RefSeq" id="WP_133121519.1">
    <property type="nucleotide sequence ID" value="NZ_NKXO01000014.1"/>
</dbReference>
<dbReference type="SUPFAM" id="SSF48452">
    <property type="entry name" value="TPR-like"/>
    <property type="match status" value="1"/>
</dbReference>
<reference evidence="3 4" key="1">
    <citation type="submission" date="2017-06" db="EMBL/GenBank/DDBJ databases">
        <title>Raineya orbicola gen. nov., sp. nov. a slightly thermophilic bacterium of the phylum Bacteroidetes and the description of Raineyaceae fam. nov.</title>
        <authorList>
            <person name="Albuquerque L."/>
            <person name="Polonia A.R.M."/>
            <person name="Barroso C."/>
            <person name="Froufe H.J.C."/>
            <person name="Lage O."/>
            <person name="Lobo-Da-Cunha A."/>
            <person name="Egas C."/>
            <person name="Da Costa M.S."/>
        </authorList>
    </citation>
    <scope>NUCLEOTIDE SEQUENCE [LARGE SCALE GENOMIC DNA]</scope>
    <source>
        <strain evidence="3 4">SPSPC-11</strain>
    </source>
</reference>
<comment type="caution">
    <text evidence="3">The sequence shown here is derived from an EMBL/GenBank/DDBJ whole genome shotgun (WGS) entry which is preliminary data.</text>
</comment>
<dbReference type="Proteomes" id="UP000233387">
    <property type="component" value="Unassembled WGS sequence"/>
</dbReference>
<evidence type="ECO:0000313" key="3">
    <source>
        <dbReference type="EMBL" id="PKQ69901.1"/>
    </source>
</evidence>
<dbReference type="Gene3D" id="1.25.40.10">
    <property type="entry name" value="Tetratricopeptide repeat domain"/>
    <property type="match status" value="3"/>
</dbReference>
<evidence type="ECO:0000313" key="4">
    <source>
        <dbReference type="Proteomes" id="UP000233387"/>
    </source>
</evidence>
<feature type="repeat" description="TPR" evidence="1">
    <location>
        <begin position="205"/>
        <end position="238"/>
    </location>
</feature>
<evidence type="ECO:0000256" key="2">
    <source>
        <dbReference type="SAM" id="SignalP"/>
    </source>
</evidence>
<gene>
    <name evidence="3" type="ORF">Rain11_1098</name>
</gene>
<keyword evidence="2" id="KW-0732">Signal</keyword>
<dbReference type="AlphaFoldDB" id="A0A2N3IHY8"/>
<dbReference type="EMBL" id="NKXO01000014">
    <property type="protein sequence ID" value="PKQ69901.1"/>
    <property type="molecule type" value="Genomic_DNA"/>
</dbReference>
<dbReference type="SMART" id="SM00028">
    <property type="entry name" value="TPR"/>
    <property type="match status" value="4"/>
</dbReference>
<accession>A0A2N3IHY8</accession>
<protein>
    <submittedName>
        <fullName evidence="3">Tetratricopeptide repeat</fullName>
    </submittedName>
</protein>
<sequence>MKTLFCLVFLLFSSILFAQNGAKNEKELAQSFLKILQTRNQQDLRAISAPTELYPLFVEIFKDKTQEEIQGILANDKNSLPNKLQKIFQHFSVLEINNEQIALQKIGKPEELYLVAPNYYQIPVQVSLQNTIDTIFLEAYKHKKRWYLIDFTSPQTIALQNILKKHAKYSIEQYKEMLKNYWEKKEYSSLLSIIEKLNLLDVEDAETLYYAGMAHKATGDTTKAHNLFQRAYALSNNQPPDPPLAFELFEFYVNISYYTDAYSFGEICLDQDYQLTSVIPKILDLMEKEKKTYVQEGSKLRDNPYIYENYKRILDKTYSKIETLPPQDKIKIFIWKAELLIEVEKWLEAKEYLTKAISIEPENFNLLYELAWLENETQNYTKALEYAQKGYKIKKDPEILAEMAFSKKNINDFKGAIADYNTLFAMGDEFITARKLKNRGDCYKMLKDNKLACADYKKAMQMGENDEEMQNWLKKNCK</sequence>
<proteinExistence type="predicted"/>
<keyword evidence="1" id="KW-0802">TPR repeat</keyword>